<dbReference type="AlphaFoldDB" id="A0A151IBS5"/>
<reference evidence="1 2" key="1">
    <citation type="submission" date="2016-03" db="EMBL/GenBank/DDBJ databases">
        <title>Cyphomyrmex costatus WGS genome.</title>
        <authorList>
            <person name="Nygaard S."/>
            <person name="Hu H."/>
            <person name="Boomsma J."/>
            <person name="Zhang G."/>
        </authorList>
    </citation>
    <scope>NUCLEOTIDE SEQUENCE [LARGE SCALE GENOMIC DNA]</scope>
    <source>
        <strain evidence="1">MS0001</strain>
        <tissue evidence="1">Whole body</tissue>
    </source>
</reference>
<dbReference type="Proteomes" id="UP000078542">
    <property type="component" value="Unassembled WGS sequence"/>
</dbReference>
<evidence type="ECO:0000313" key="2">
    <source>
        <dbReference type="Proteomes" id="UP000078542"/>
    </source>
</evidence>
<sequence>EEKEEYRGIWGLSWEKKRGGDRRWDKGQTPPRCCLILAIALFERRSNARTEYAAKYLGSWDRDRDDRRGLSVGIATAISRPDRTITTIGRSKFVDADRAFDNPRASVYAAPV</sequence>
<proteinExistence type="predicted"/>
<feature type="non-terminal residue" evidence="1">
    <location>
        <position position="1"/>
    </location>
</feature>
<name>A0A151IBS5_9HYME</name>
<protein>
    <submittedName>
        <fullName evidence="1">Uncharacterized protein</fullName>
    </submittedName>
</protein>
<gene>
    <name evidence="1" type="ORF">ALC62_12123</name>
</gene>
<accession>A0A151IBS5</accession>
<organism evidence="1 2">
    <name type="scientific">Cyphomyrmex costatus</name>
    <dbReference type="NCBI Taxonomy" id="456900"/>
    <lineage>
        <taxon>Eukaryota</taxon>
        <taxon>Metazoa</taxon>
        <taxon>Ecdysozoa</taxon>
        <taxon>Arthropoda</taxon>
        <taxon>Hexapoda</taxon>
        <taxon>Insecta</taxon>
        <taxon>Pterygota</taxon>
        <taxon>Neoptera</taxon>
        <taxon>Endopterygota</taxon>
        <taxon>Hymenoptera</taxon>
        <taxon>Apocrita</taxon>
        <taxon>Aculeata</taxon>
        <taxon>Formicoidea</taxon>
        <taxon>Formicidae</taxon>
        <taxon>Myrmicinae</taxon>
        <taxon>Cyphomyrmex</taxon>
    </lineage>
</organism>
<evidence type="ECO:0000313" key="1">
    <source>
        <dbReference type="EMBL" id="KYM97177.1"/>
    </source>
</evidence>
<dbReference type="EMBL" id="KQ978078">
    <property type="protein sequence ID" value="KYM97177.1"/>
    <property type="molecule type" value="Genomic_DNA"/>
</dbReference>
<keyword evidence="2" id="KW-1185">Reference proteome</keyword>